<feature type="transmembrane region" description="Helical" evidence="1">
    <location>
        <begin position="223"/>
        <end position="242"/>
    </location>
</feature>
<evidence type="ECO:0000313" key="3">
    <source>
        <dbReference type="Proteomes" id="UP000326903"/>
    </source>
</evidence>
<dbReference type="RefSeq" id="WP_150413387.1">
    <property type="nucleotide sequence ID" value="NZ_VYQF01000001.1"/>
</dbReference>
<keyword evidence="3" id="KW-1185">Reference proteome</keyword>
<reference evidence="2 3" key="1">
    <citation type="submission" date="2019-09" db="EMBL/GenBank/DDBJ databases">
        <title>Draft genome sequence of Ginsengibacter sp. BR5-29.</title>
        <authorList>
            <person name="Im W.-T."/>
        </authorList>
    </citation>
    <scope>NUCLEOTIDE SEQUENCE [LARGE SCALE GENOMIC DNA]</scope>
    <source>
        <strain evidence="2 3">BR5-29</strain>
    </source>
</reference>
<dbReference type="Proteomes" id="UP000326903">
    <property type="component" value="Unassembled WGS sequence"/>
</dbReference>
<keyword evidence="1" id="KW-1133">Transmembrane helix</keyword>
<feature type="transmembrane region" description="Helical" evidence="1">
    <location>
        <begin position="300"/>
        <end position="319"/>
    </location>
</feature>
<dbReference type="EMBL" id="VYQF01000001">
    <property type="protein sequence ID" value="KAA9041298.1"/>
    <property type="molecule type" value="Genomic_DNA"/>
</dbReference>
<name>A0A5J5IL73_9BACT</name>
<organism evidence="2 3">
    <name type="scientific">Ginsengibacter hankyongi</name>
    <dbReference type="NCBI Taxonomy" id="2607284"/>
    <lineage>
        <taxon>Bacteria</taxon>
        <taxon>Pseudomonadati</taxon>
        <taxon>Bacteroidota</taxon>
        <taxon>Chitinophagia</taxon>
        <taxon>Chitinophagales</taxon>
        <taxon>Chitinophagaceae</taxon>
        <taxon>Ginsengibacter</taxon>
    </lineage>
</organism>
<comment type="caution">
    <text evidence="2">The sequence shown here is derived from an EMBL/GenBank/DDBJ whole genome shotgun (WGS) entry which is preliminary data.</text>
</comment>
<keyword evidence="1" id="KW-0472">Membrane</keyword>
<evidence type="ECO:0000256" key="1">
    <source>
        <dbReference type="SAM" id="Phobius"/>
    </source>
</evidence>
<dbReference type="PANTHER" id="PTHR35337:SF1">
    <property type="entry name" value="SLR1478 PROTEIN"/>
    <property type="match status" value="1"/>
</dbReference>
<dbReference type="InterPro" id="IPR002798">
    <property type="entry name" value="SpoIIM-like"/>
</dbReference>
<dbReference type="AlphaFoldDB" id="A0A5J5IL73"/>
<feature type="transmembrane region" description="Helical" evidence="1">
    <location>
        <begin position="262"/>
        <end position="280"/>
    </location>
</feature>
<feature type="transmembrane region" description="Helical" evidence="1">
    <location>
        <begin position="169"/>
        <end position="190"/>
    </location>
</feature>
<feature type="transmembrane region" description="Helical" evidence="1">
    <location>
        <begin position="95"/>
        <end position="115"/>
    </location>
</feature>
<dbReference type="Pfam" id="PF01944">
    <property type="entry name" value="SpoIIM"/>
    <property type="match status" value="1"/>
</dbReference>
<sequence>MREARFIKKNVDKWNQYQHEETQDPDEMADRFVTLLDDLSYAKTFYPQSKVTRWINGIAAGIYQSIYQNRKHKYSRILLFWKYELPLLFRRYHKIFLFTLILFVLFVAIGVISSTTDPNYAENYFNHNVQAGYYEETISRIQKGDPFGVYKSENPFSMFVYIAYNNIKVAFYSVVFGVLFGIGTIFFMWNNGLMLGCFQYIFFSQGLGWQSVMVIWIHGTIEISSIVIASCAGLILGFGWLFPGTYTRRQSFLKSVKDAMKICVSLVPFFIVAAFFESYVTHLMSNTFQKDSHDIGLPVPVSIIILAGSFFLILWYFVLYPIRLHNNGVVLEDGKIIKNGITYEL</sequence>
<evidence type="ECO:0000313" key="2">
    <source>
        <dbReference type="EMBL" id="KAA9041298.1"/>
    </source>
</evidence>
<dbReference type="PANTHER" id="PTHR35337">
    <property type="entry name" value="SLR1478 PROTEIN"/>
    <property type="match status" value="1"/>
</dbReference>
<accession>A0A5J5IL73</accession>
<protein>
    <submittedName>
        <fullName evidence="2">Stage II sporulation protein M</fullName>
    </submittedName>
</protein>
<keyword evidence="1" id="KW-0812">Transmembrane</keyword>
<feature type="transmembrane region" description="Helical" evidence="1">
    <location>
        <begin position="197"/>
        <end position="217"/>
    </location>
</feature>
<proteinExistence type="predicted"/>
<gene>
    <name evidence="2" type="ORF">FW778_04480</name>
</gene>